<dbReference type="Gene3D" id="1.25.40.10">
    <property type="entry name" value="Tetratricopeptide repeat domain"/>
    <property type="match status" value="1"/>
</dbReference>
<keyword evidence="2" id="KW-1185">Reference proteome</keyword>
<dbReference type="RefSeq" id="XP_007510711.1">
    <property type="nucleotide sequence ID" value="XM_007510649.1"/>
</dbReference>
<proteinExistence type="predicted"/>
<evidence type="ECO:0000313" key="1">
    <source>
        <dbReference type="EMBL" id="CCO18244.1"/>
    </source>
</evidence>
<dbReference type="GeneID" id="19013258"/>
<gene>
    <name evidence="1" type="ordered locus">Bathy10g01820</name>
</gene>
<dbReference type="EMBL" id="FO082269">
    <property type="protein sequence ID" value="CCO18244.1"/>
    <property type="molecule type" value="Genomic_DNA"/>
</dbReference>
<dbReference type="InterPro" id="IPR011990">
    <property type="entry name" value="TPR-like_helical_dom_sf"/>
</dbReference>
<dbReference type="OrthoDB" id="439127at2759"/>
<dbReference type="AlphaFoldDB" id="K8EJR4"/>
<dbReference type="Proteomes" id="UP000198341">
    <property type="component" value="Chromosome 10"/>
</dbReference>
<name>K8EJR4_9CHLO</name>
<evidence type="ECO:0000313" key="2">
    <source>
        <dbReference type="Proteomes" id="UP000198341"/>
    </source>
</evidence>
<accession>K8EJR4</accession>
<organism evidence="1 2">
    <name type="scientific">Bathycoccus prasinos</name>
    <dbReference type="NCBI Taxonomy" id="41875"/>
    <lineage>
        <taxon>Eukaryota</taxon>
        <taxon>Viridiplantae</taxon>
        <taxon>Chlorophyta</taxon>
        <taxon>Mamiellophyceae</taxon>
        <taxon>Mamiellales</taxon>
        <taxon>Bathycoccaceae</taxon>
        <taxon>Bathycoccus</taxon>
    </lineage>
</organism>
<dbReference type="SUPFAM" id="SSF48452">
    <property type="entry name" value="TPR-like"/>
    <property type="match status" value="1"/>
</dbReference>
<reference evidence="1 2" key="1">
    <citation type="submission" date="2011-10" db="EMBL/GenBank/DDBJ databases">
        <authorList>
            <person name="Genoscope - CEA"/>
        </authorList>
    </citation>
    <scope>NUCLEOTIDE SEQUENCE [LARGE SCALE GENOMIC DNA]</scope>
    <source>
        <strain evidence="1 2">RCC 1105</strain>
    </source>
</reference>
<protein>
    <submittedName>
        <fullName evidence="1">Uncharacterized protein</fullName>
    </submittedName>
</protein>
<sequence>MASFAAALKPPLRCTLASKKRETLIMPNPLRMGGKLVGDTWVNTSDCEDFIEAGCAKFQASDYQSAITFFEKALTAEGAGTKRDRTKPAELTMGEKQSAYYNLTACHAKMENWDLAFASLELTFQSGYANGRLYGLGRAARDYELLEQDLDFENLRKDERWNTILTKYRVKGSELAFQLDPSNSSVGKAVELMSKRKKNT</sequence>
<dbReference type="KEGG" id="bpg:Bathy10g01820"/>